<dbReference type="Gene3D" id="3.90.960.10">
    <property type="entry name" value="YbaK/aminoacyl-tRNA synthetase-associated domain"/>
    <property type="match status" value="1"/>
</dbReference>
<comment type="caution">
    <text evidence="3">The sequence shown here is derived from an EMBL/GenBank/DDBJ whole genome shotgun (WGS) entry which is preliminary data.</text>
</comment>
<evidence type="ECO:0000313" key="4">
    <source>
        <dbReference type="Proteomes" id="UP000824263"/>
    </source>
</evidence>
<reference evidence="3" key="1">
    <citation type="journal article" date="2021" name="PeerJ">
        <title>Extensive microbial diversity within the chicken gut microbiome revealed by metagenomics and culture.</title>
        <authorList>
            <person name="Gilroy R."/>
            <person name="Ravi A."/>
            <person name="Getino M."/>
            <person name="Pursley I."/>
            <person name="Horton D.L."/>
            <person name="Alikhan N.F."/>
            <person name="Baker D."/>
            <person name="Gharbi K."/>
            <person name="Hall N."/>
            <person name="Watson M."/>
            <person name="Adriaenssens E.M."/>
            <person name="Foster-Nyarko E."/>
            <person name="Jarju S."/>
            <person name="Secka A."/>
            <person name="Antonio M."/>
            <person name="Oren A."/>
            <person name="Chaudhuri R.R."/>
            <person name="La Ragione R."/>
            <person name="Hildebrand F."/>
            <person name="Pallen M.J."/>
        </authorList>
    </citation>
    <scope>NUCLEOTIDE SEQUENCE</scope>
    <source>
        <strain evidence="3">ChiSxjej1B13-11762</strain>
    </source>
</reference>
<dbReference type="Proteomes" id="UP000824263">
    <property type="component" value="Unassembled WGS sequence"/>
</dbReference>
<reference evidence="3" key="2">
    <citation type="submission" date="2021-04" db="EMBL/GenBank/DDBJ databases">
        <authorList>
            <person name="Gilroy R."/>
        </authorList>
    </citation>
    <scope>NUCLEOTIDE SEQUENCE</scope>
    <source>
        <strain evidence="3">ChiSxjej1B13-11762</strain>
    </source>
</reference>
<organism evidence="3 4">
    <name type="scientific">Candidatus Dorea gallistercoris</name>
    <dbReference type="NCBI Taxonomy" id="2838542"/>
    <lineage>
        <taxon>Bacteria</taxon>
        <taxon>Bacillati</taxon>
        <taxon>Bacillota</taxon>
        <taxon>Clostridia</taxon>
        <taxon>Lachnospirales</taxon>
        <taxon>Lachnospiraceae</taxon>
        <taxon>Dorea</taxon>
    </lineage>
</organism>
<protein>
    <submittedName>
        <fullName evidence="3">Prolyl-tRNA synthetase associated domain-containing protein</fullName>
    </submittedName>
</protein>
<evidence type="ECO:0000313" key="3">
    <source>
        <dbReference type="EMBL" id="HIW84408.1"/>
    </source>
</evidence>
<sequence>MYISEITTTVPEDVKERAPLEQEVYKVFQKLGIPFERVDNDPAASMEECAEIGEVLQAPVRKDVFLCNRKKTTFFLLLMPDDKAFDTSSFSKKMGVSRMSFASPEHMMEYIGCTPGSASVVGLLNDQDDYVQLIIDKEVAEAEWFVCNTGINTTHLKFKTQDLLKKFLPYTHHRPRIVDL</sequence>
<dbReference type="AlphaFoldDB" id="A0A9D1RA92"/>
<dbReference type="CDD" id="cd04335">
    <property type="entry name" value="PrdX_deacylase"/>
    <property type="match status" value="1"/>
</dbReference>
<dbReference type="GO" id="GO:0002161">
    <property type="term" value="F:aminoacyl-tRNA deacylase activity"/>
    <property type="evidence" value="ECO:0007669"/>
    <property type="project" value="InterPro"/>
</dbReference>
<accession>A0A9D1RA92</accession>
<evidence type="ECO:0000256" key="1">
    <source>
        <dbReference type="ARBA" id="ARBA00010201"/>
    </source>
</evidence>
<dbReference type="InterPro" id="IPR036754">
    <property type="entry name" value="YbaK/aa-tRNA-synt-asso_dom_sf"/>
</dbReference>
<comment type="similarity">
    <text evidence="1">Belongs to the PRORSD1 family.</text>
</comment>
<evidence type="ECO:0000259" key="2">
    <source>
        <dbReference type="Pfam" id="PF04073"/>
    </source>
</evidence>
<dbReference type="PANTHER" id="PTHR31423">
    <property type="entry name" value="YBAK DOMAIN-CONTAINING PROTEIN"/>
    <property type="match status" value="1"/>
</dbReference>
<proteinExistence type="inferred from homology"/>
<dbReference type="Pfam" id="PF04073">
    <property type="entry name" value="tRNA_edit"/>
    <property type="match status" value="1"/>
</dbReference>
<feature type="domain" description="YbaK/aminoacyl-tRNA synthetase-associated" evidence="2">
    <location>
        <begin position="42"/>
        <end position="165"/>
    </location>
</feature>
<name>A0A9D1RA92_9FIRM</name>
<dbReference type="EMBL" id="DXGF01000151">
    <property type="protein sequence ID" value="HIW84408.1"/>
    <property type="molecule type" value="Genomic_DNA"/>
</dbReference>
<dbReference type="InterPro" id="IPR040285">
    <property type="entry name" value="ProX/PRXD1"/>
</dbReference>
<dbReference type="InterPro" id="IPR007214">
    <property type="entry name" value="YbaK/aa-tRNA-synth-assoc-dom"/>
</dbReference>
<gene>
    <name evidence="3" type="ORF">H9873_08805</name>
</gene>
<dbReference type="SUPFAM" id="SSF55826">
    <property type="entry name" value="YbaK/ProRS associated domain"/>
    <property type="match status" value="1"/>
</dbReference>
<dbReference type="PANTHER" id="PTHR31423:SF3">
    <property type="entry name" value="PROLYL-TRNA SYNTHETASE ASSOCIATED DOMAIN-CONTAINING PROTEIN 1-RELATED"/>
    <property type="match status" value="1"/>
</dbReference>